<evidence type="ECO:0000313" key="2">
    <source>
        <dbReference type="Proteomes" id="UP000829398"/>
    </source>
</evidence>
<reference evidence="2" key="1">
    <citation type="journal article" date="2023" name="Hortic. Res.">
        <title>A chromosome-level phased genome enabling allele-level studies in sweet orange: a case study on citrus Huanglongbing tolerance.</title>
        <authorList>
            <person name="Wu B."/>
            <person name="Yu Q."/>
            <person name="Deng Z."/>
            <person name="Duan Y."/>
            <person name="Luo F."/>
            <person name="Gmitter F. Jr."/>
        </authorList>
    </citation>
    <scope>NUCLEOTIDE SEQUENCE [LARGE SCALE GENOMIC DNA]</scope>
    <source>
        <strain evidence="2">cv. Valencia</strain>
    </source>
</reference>
<gene>
    <name evidence="1" type="ORF">KPL71_004896</name>
</gene>
<evidence type="ECO:0000313" key="1">
    <source>
        <dbReference type="EMBL" id="KAH9794433.1"/>
    </source>
</evidence>
<keyword evidence="2" id="KW-1185">Reference proteome</keyword>
<dbReference type="EMBL" id="CM039171">
    <property type="protein sequence ID" value="KAH9794433.1"/>
    <property type="molecule type" value="Genomic_DNA"/>
</dbReference>
<proteinExistence type="predicted"/>
<protein>
    <submittedName>
        <fullName evidence="1">Cyclin-SDS</fullName>
    </submittedName>
</protein>
<organism evidence="1 2">
    <name type="scientific">Citrus sinensis</name>
    <name type="common">Sweet orange</name>
    <name type="synonym">Citrus aurantium var. sinensis</name>
    <dbReference type="NCBI Taxonomy" id="2711"/>
    <lineage>
        <taxon>Eukaryota</taxon>
        <taxon>Viridiplantae</taxon>
        <taxon>Streptophyta</taxon>
        <taxon>Embryophyta</taxon>
        <taxon>Tracheophyta</taxon>
        <taxon>Spermatophyta</taxon>
        <taxon>Magnoliopsida</taxon>
        <taxon>eudicotyledons</taxon>
        <taxon>Gunneridae</taxon>
        <taxon>Pentapetalae</taxon>
        <taxon>rosids</taxon>
        <taxon>malvids</taxon>
        <taxon>Sapindales</taxon>
        <taxon>Rutaceae</taxon>
        <taxon>Aurantioideae</taxon>
        <taxon>Citrus</taxon>
    </lineage>
</organism>
<sequence length="610" mass="69701">MIKSKTFIKKKLRSKRFRLPRSKISPIVFSENKTTKSFSEFSVDSSSCSHFGDEVSSNIKKRQFEEVIEPNETTKKIQGDEPFRRITRSYYKRQKENETKAYEVEASESSCVLSNSGAAFGEISCKFKKVEPNDNSRSDISSFERNPVCKDNNDVASISSGVESCSVAKLSENRAVEKLELSDISKNGGVDSNFIVSKSESVVEQETRSSKFDSDLACTEQFSYENTSQYSSSHENAFSELQFDIFPENSDLGFSDYTPSIFFDSGSEFSERSTGDNSPPSLTYSLFHEFSKQFSRSSVPLDSRKCFLVQEENQPSTFVRFEDEEDEESYQRFRERERRQTFLYDYAEEYFSGTEYGDLIREQRSQMVHWIVEQCTAKELHQETMFLGVSLLDRFLSRGFFKIKRNLQIVGVACLALATRIEENQPYNGVRQKNFYIGNNVYSRCEVVAMEWLVQEVLNFQCFLPTIYNFLWFYLKAAKADAGVDKKAKYLAVLALSDHEHLSYWPSTVAAALVILALLESHQDTSYHRVIEKTVEAIIIDSGATGDHTMKLFVVYKAFKMATLILLFQNDSIFNLSLIHVRTKDNDLPDCIKIEMTEGPFGAAALPNAL</sequence>
<dbReference type="Proteomes" id="UP000829398">
    <property type="component" value="Chromosome 2"/>
</dbReference>
<name>A0ACB8N8E4_CITSI</name>
<comment type="caution">
    <text evidence="1">The sequence shown here is derived from an EMBL/GenBank/DDBJ whole genome shotgun (WGS) entry which is preliminary data.</text>
</comment>
<accession>A0ACB8N8E4</accession>